<evidence type="ECO:0000313" key="4">
    <source>
        <dbReference type="Proteomes" id="UP000092993"/>
    </source>
</evidence>
<name>A0A1C7LRJ2_GRIFR</name>
<dbReference type="OrthoDB" id="5584001at2759"/>
<evidence type="ECO:0000313" key="3">
    <source>
        <dbReference type="EMBL" id="OBZ67445.1"/>
    </source>
</evidence>
<protein>
    <submittedName>
        <fullName evidence="3">Uncharacterized protein</fullName>
    </submittedName>
</protein>
<dbReference type="EMBL" id="LUGG01000024">
    <property type="protein sequence ID" value="OBZ67445.1"/>
    <property type="molecule type" value="Genomic_DNA"/>
</dbReference>
<proteinExistence type="predicted"/>
<comment type="caution">
    <text evidence="3">The sequence shown here is derived from an EMBL/GenBank/DDBJ whole genome shotgun (WGS) entry which is preliminary data.</text>
</comment>
<gene>
    <name evidence="3" type="ORF">A0H81_12593</name>
</gene>
<dbReference type="AlphaFoldDB" id="A0A1C7LRJ2"/>
<dbReference type="Proteomes" id="UP000092993">
    <property type="component" value="Unassembled WGS sequence"/>
</dbReference>
<feature type="coiled-coil region" evidence="1">
    <location>
        <begin position="344"/>
        <end position="371"/>
    </location>
</feature>
<keyword evidence="1" id="KW-0175">Coiled coil</keyword>
<accession>A0A1C7LRJ2</accession>
<evidence type="ECO:0000256" key="1">
    <source>
        <dbReference type="SAM" id="Coils"/>
    </source>
</evidence>
<keyword evidence="4" id="KW-1185">Reference proteome</keyword>
<sequence>MVSSVRKSQDNRSSATSAKPAMAFAVALQILKVIVTRAEEDLSAMYPGVWSRVGSVLRAALSDGDAAFALRHREYSEPPSPVHSPRASAFALNGQSDDPFLSPADFRTQKRPRMIDYLTWSFVQWLCLRRSPLAIQMRAFVQEKVASLDQELSLQGTSVSFSTPRPRSRPISTIFSKPRRSMIGDATSSAASTPRSSTLLNSSISLPAFDDFGVRSSTPRKADDGGRQAGYALMPSPLTPSRRAARESGPKIVHLGPVSPSALGEASGRRSISPSGRGRSVLSALAVAAEMTVTSPILVRMTYRRIRIAQAVLGYAVLLPFWEGSGNSEDEEMVDGAVRAWTKADAVEAVMQETKDLMEEWREDYADVGDESAVLVDVEDSSDGTP</sequence>
<feature type="region of interest" description="Disordered" evidence="2">
    <location>
        <begin position="177"/>
        <end position="197"/>
    </location>
</feature>
<feature type="region of interest" description="Disordered" evidence="2">
    <location>
        <begin position="216"/>
        <end position="275"/>
    </location>
</feature>
<evidence type="ECO:0000256" key="2">
    <source>
        <dbReference type="SAM" id="MobiDB-lite"/>
    </source>
</evidence>
<feature type="compositionally biased region" description="Low complexity" evidence="2">
    <location>
        <begin position="186"/>
        <end position="197"/>
    </location>
</feature>
<organism evidence="3 4">
    <name type="scientific">Grifola frondosa</name>
    <name type="common">Maitake</name>
    <name type="synonym">Polyporus frondosus</name>
    <dbReference type="NCBI Taxonomy" id="5627"/>
    <lineage>
        <taxon>Eukaryota</taxon>
        <taxon>Fungi</taxon>
        <taxon>Dikarya</taxon>
        <taxon>Basidiomycota</taxon>
        <taxon>Agaricomycotina</taxon>
        <taxon>Agaricomycetes</taxon>
        <taxon>Polyporales</taxon>
        <taxon>Grifolaceae</taxon>
        <taxon>Grifola</taxon>
    </lineage>
</organism>
<reference evidence="3 4" key="1">
    <citation type="submission" date="2016-03" db="EMBL/GenBank/DDBJ databases">
        <title>Whole genome sequencing of Grifola frondosa 9006-11.</title>
        <authorList>
            <person name="Min B."/>
            <person name="Park H."/>
            <person name="Kim J.-G."/>
            <person name="Cho H."/>
            <person name="Oh Y.-L."/>
            <person name="Kong W.-S."/>
            <person name="Choi I.-G."/>
        </authorList>
    </citation>
    <scope>NUCLEOTIDE SEQUENCE [LARGE SCALE GENOMIC DNA]</scope>
    <source>
        <strain evidence="3 4">9006-11</strain>
    </source>
</reference>
<dbReference type="STRING" id="5627.A0A1C7LRJ2"/>